<feature type="domain" description="HTH crp-type" evidence="4">
    <location>
        <begin position="167"/>
        <end position="241"/>
    </location>
</feature>
<dbReference type="SMART" id="SM00419">
    <property type="entry name" value="HTH_CRP"/>
    <property type="match status" value="1"/>
</dbReference>
<accession>A0AA37TQC5</accession>
<evidence type="ECO:0000256" key="2">
    <source>
        <dbReference type="ARBA" id="ARBA00023125"/>
    </source>
</evidence>
<dbReference type="InterPro" id="IPR000595">
    <property type="entry name" value="cNMP-bd_dom"/>
</dbReference>
<dbReference type="CDD" id="cd00038">
    <property type="entry name" value="CAP_ED"/>
    <property type="match status" value="1"/>
</dbReference>
<evidence type="ECO:0000313" key="6">
    <source>
        <dbReference type="Proteomes" id="UP001157440"/>
    </source>
</evidence>
<dbReference type="InterPro" id="IPR036388">
    <property type="entry name" value="WH-like_DNA-bd_sf"/>
</dbReference>
<keyword evidence="6" id="KW-1185">Reference proteome</keyword>
<gene>
    <name evidence="5" type="ORF">GCM10007890_58310</name>
</gene>
<sequence length="262" mass="29869">MQPLRHRFHPAAPEPMSTATDQQLLPLVRKLRSLTHLSARDEEAILRLPAFPRLFRAGQDLVSEGDRPTQCWLILQGWVQRYKLLGGGKRQISAFHVAGDMADLPSLHMPVMDHNLGAVTDVTATSIPHEALRELLERHPHLHAPFWRDTLVDAAIFREWVANVGRRPAYQRLAHLFCELYLKQAAVGLAQDHRCPMPMTQMDLADATGLTSVHINRTLRDMRRDKLIELRSRMLVIPDWARLVEAAEFNPTYLQLDARLAA</sequence>
<dbReference type="InterPro" id="IPR014710">
    <property type="entry name" value="RmlC-like_jellyroll"/>
</dbReference>
<dbReference type="InterPro" id="IPR036390">
    <property type="entry name" value="WH_DNA-bd_sf"/>
</dbReference>
<proteinExistence type="predicted"/>
<evidence type="ECO:0000256" key="1">
    <source>
        <dbReference type="ARBA" id="ARBA00023015"/>
    </source>
</evidence>
<dbReference type="Pfam" id="PF13545">
    <property type="entry name" value="HTH_Crp_2"/>
    <property type="match status" value="1"/>
</dbReference>
<comment type="caution">
    <text evidence="5">The sequence shown here is derived from an EMBL/GenBank/DDBJ whole genome shotgun (WGS) entry which is preliminary data.</text>
</comment>
<reference evidence="6" key="1">
    <citation type="journal article" date="2019" name="Int. J. Syst. Evol. Microbiol.">
        <title>The Global Catalogue of Microorganisms (GCM) 10K type strain sequencing project: providing services to taxonomists for standard genome sequencing and annotation.</title>
        <authorList>
            <consortium name="The Broad Institute Genomics Platform"/>
            <consortium name="The Broad Institute Genome Sequencing Center for Infectious Disease"/>
            <person name="Wu L."/>
            <person name="Ma J."/>
        </authorList>
    </citation>
    <scope>NUCLEOTIDE SEQUENCE [LARGE SCALE GENOMIC DNA]</scope>
    <source>
        <strain evidence="6">NBRC 103632</strain>
    </source>
</reference>
<dbReference type="AlphaFoldDB" id="A0AA37TQC5"/>
<dbReference type="Gene3D" id="2.60.120.10">
    <property type="entry name" value="Jelly Rolls"/>
    <property type="match status" value="1"/>
</dbReference>
<dbReference type="InterPro" id="IPR012318">
    <property type="entry name" value="HTH_CRP"/>
</dbReference>
<dbReference type="GO" id="GO:0003677">
    <property type="term" value="F:DNA binding"/>
    <property type="evidence" value="ECO:0007669"/>
    <property type="project" value="UniProtKB-KW"/>
</dbReference>
<evidence type="ECO:0000313" key="5">
    <source>
        <dbReference type="EMBL" id="GLS73816.1"/>
    </source>
</evidence>
<name>A0AA37TQC5_9HYPH</name>
<dbReference type="SUPFAM" id="SSF46785">
    <property type="entry name" value="Winged helix' DNA-binding domain"/>
    <property type="match status" value="1"/>
</dbReference>
<keyword evidence="3" id="KW-0804">Transcription</keyword>
<protein>
    <submittedName>
        <fullName evidence="5">Crp/Fnr family transcriptional regulator</fullName>
    </submittedName>
</protein>
<evidence type="ECO:0000256" key="3">
    <source>
        <dbReference type="ARBA" id="ARBA00023163"/>
    </source>
</evidence>
<evidence type="ECO:0000259" key="4">
    <source>
        <dbReference type="PROSITE" id="PS51063"/>
    </source>
</evidence>
<dbReference type="InterPro" id="IPR018490">
    <property type="entry name" value="cNMP-bd_dom_sf"/>
</dbReference>
<organism evidence="5 6">
    <name type="scientific">Methylobacterium tardum</name>
    <dbReference type="NCBI Taxonomy" id="374432"/>
    <lineage>
        <taxon>Bacteria</taxon>
        <taxon>Pseudomonadati</taxon>
        <taxon>Pseudomonadota</taxon>
        <taxon>Alphaproteobacteria</taxon>
        <taxon>Hyphomicrobiales</taxon>
        <taxon>Methylobacteriaceae</taxon>
        <taxon>Methylobacterium</taxon>
    </lineage>
</organism>
<dbReference type="EMBL" id="BSPL01000031">
    <property type="protein sequence ID" value="GLS73816.1"/>
    <property type="molecule type" value="Genomic_DNA"/>
</dbReference>
<dbReference type="PROSITE" id="PS51063">
    <property type="entry name" value="HTH_CRP_2"/>
    <property type="match status" value="1"/>
</dbReference>
<keyword evidence="2" id="KW-0238">DNA-binding</keyword>
<dbReference type="Gene3D" id="1.10.10.10">
    <property type="entry name" value="Winged helix-like DNA-binding domain superfamily/Winged helix DNA-binding domain"/>
    <property type="match status" value="1"/>
</dbReference>
<dbReference type="GO" id="GO:0006355">
    <property type="term" value="P:regulation of DNA-templated transcription"/>
    <property type="evidence" value="ECO:0007669"/>
    <property type="project" value="InterPro"/>
</dbReference>
<dbReference type="Proteomes" id="UP001157440">
    <property type="component" value="Unassembled WGS sequence"/>
</dbReference>
<dbReference type="Pfam" id="PF00027">
    <property type="entry name" value="cNMP_binding"/>
    <property type="match status" value="1"/>
</dbReference>
<keyword evidence="1" id="KW-0805">Transcription regulation</keyword>
<dbReference type="SUPFAM" id="SSF51206">
    <property type="entry name" value="cAMP-binding domain-like"/>
    <property type="match status" value="1"/>
</dbReference>